<proteinExistence type="predicted"/>
<dbReference type="AlphaFoldDB" id="A0A4Y7RK53"/>
<name>A0A4Y7RK53_COPMI</name>
<gene>
    <name evidence="1" type="ORF">FA13DRAFT_1117654</name>
</gene>
<dbReference type="EMBL" id="QPFP01000517">
    <property type="protein sequence ID" value="TEB09206.1"/>
    <property type="molecule type" value="Genomic_DNA"/>
</dbReference>
<dbReference type="Proteomes" id="UP000298030">
    <property type="component" value="Unassembled WGS sequence"/>
</dbReference>
<evidence type="ECO:0000313" key="1">
    <source>
        <dbReference type="EMBL" id="TEB09206.1"/>
    </source>
</evidence>
<comment type="caution">
    <text evidence="1">The sequence shown here is derived from an EMBL/GenBank/DDBJ whole genome shotgun (WGS) entry which is preliminary data.</text>
</comment>
<keyword evidence="2" id="KW-1185">Reference proteome</keyword>
<protein>
    <submittedName>
        <fullName evidence="1">Uncharacterized protein</fullName>
    </submittedName>
</protein>
<reference evidence="1 2" key="1">
    <citation type="journal article" date="2019" name="Nat. Ecol. Evol.">
        <title>Megaphylogeny resolves global patterns of mushroom evolution.</title>
        <authorList>
            <person name="Varga T."/>
            <person name="Krizsan K."/>
            <person name="Foldi C."/>
            <person name="Dima B."/>
            <person name="Sanchez-Garcia M."/>
            <person name="Sanchez-Ramirez S."/>
            <person name="Szollosi G.J."/>
            <person name="Szarkandi J.G."/>
            <person name="Papp V."/>
            <person name="Albert L."/>
            <person name="Andreopoulos W."/>
            <person name="Angelini C."/>
            <person name="Antonin V."/>
            <person name="Barry K.W."/>
            <person name="Bougher N.L."/>
            <person name="Buchanan P."/>
            <person name="Buyck B."/>
            <person name="Bense V."/>
            <person name="Catcheside P."/>
            <person name="Chovatia M."/>
            <person name="Cooper J."/>
            <person name="Damon W."/>
            <person name="Desjardin D."/>
            <person name="Finy P."/>
            <person name="Geml J."/>
            <person name="Haridas S."/>
            <person name="Hughes K."/>
            <person name="Justo A."/>
            <person name="Karasinski D."/>
            <person name="Kautmanova I."/>
            <person name="Kiss B."/>
            <person name="Kocsube S."/>
            <person name="Kotiranta H."/>
            <person name="LaButti K.M."/>
            <person name="Lechner B.E."/>
            <person name="Liimatainen K."/>
            <person name="Lipzen A."/>
            <person name="Lukacs Z."/>
            <person name="Mihaltcheva S."/>
            <person name="Morgado L.N."/>
            <person name="Niskanen T."/>
            <person name="Noordeloos M.E."/>
            <person name="Ohm R.A."/>
            <person name="Ortiz-Santana B."/>
            <person name="Ovrebo C."/>
            <person name="Racz N."/>
            <person name="Riley R."/>
            <person name="Savchenko A."/>
            <person name="Shiryaev A."/>
            <person name="Soop K."/>
            <person name="Spirin V."/>
            <person name="Szebenyi C."/>
            <person name="Tomsovsky M."/>
            <person name="Tulloss R.E."/>
            <person name="Uehling J."/>
            <person name="Grigoriev I.V."/>
            <person name="Vagvolgyi C."/>
            <person name="Papp T."/>
            <person name="Martin F.M."/>
            <person name="Miettinen O."/>
            <person name="Hibbett D.S."/>
            <person name="Nagy L.G."/>
        </authorList>
    </citation>
    <scope>NUCLEOTIDE SEQUENCE [LARGE SCALE GENOMIC DNA]</scope>
    <source>
        <strain evidence="1 2">FP101781</strain>
    </source>
</reference>
<evidence type="ECO:0000313" key="2">
    <source>
        <dbReference type="Proteomes" id="UP000298030"/>
    </source>
</evidence>
<accession>A0A4Y7RK53</accession>
<organism evidence="1 2">
    <name type="scientific">Coprinellus micaceus</name>
    <name type="common">Glistening ink-cap mushroom</name>
    <name type="synonym">Coprinus micaceus</name>
    <dbReference type="NCBI Taxonomy" id="71717"/>
    <lineage>
        <taxon>Eukaryota</taxon>
        <taxon>Fungi</taxon>
        <taxon>Dikarya</taxon>
        <taxon>Basidiomycota</taxon>
        <taxon>Agaricomycotina</taxon>
        <taxon>Agaricomycetes</taxon>
        <taxon>Agaricomycetidae</taxon>
        <taxon>Agaricales</taxon>
        <taxon>Agaricineae</taxon>
        <taxon>Psathyrellaceae</taxon>
        <taxon>Coprinellus</taxon>
    </lineage>
</organism>
<sequence length="156" mass="17605">MTTNIPGALSPPGRWMPVFRLHLSDSMHPENDPIPCSLCTVWTSVRASSERTDQVSYNVDKLCSHHDHAKTKHPQIMRRQSTHTIMRRQSTTRSCEDKAPSSLIVDLGRSMASKGSSRPSLVFESIPLLDVYHHKLATFHVLLGWQRSCVLLTSVF</sequence>